<organism evidence="7 8">
    <name type="scientific">Macleaya cordata</name>
    <name type="common">Five-seeded plume-poppy</name>
    <name type="synonym">Bocconia cordata</name>
    <dbReference type="NCBI Taxonomy" id="56857"/>
    <lineage>
        <taxon>Eukaryota</taxon>
        <taxon>Viridiplantae</taxon>
        <taxon>Streptophyta</taxon>
        <taxon>Embryophyta</taxon>
        <taxon>Tracheophyta</taxon>
        <taxon>Spermatophyta</taxon>
        <taxon>Magnoliopsida</taxon>
        <taxon>Ranunculales</taxon>
        <taxon>Papaveraceae</taxon>
        <taxon>Papaveroideae</taxon>
        <taxon>Macleaya</taxon>
    </lineage>
</organism>
<keyword evidence="5 6" id="KW-0472">Membrane</keyword>
<evidence type="ECO:0000256" key="5">
    <source>
        <dbReference type="ARBA" id="ARBA00023136"/>
    </source>
</evidence>
<keyword evidence="4 6" id="KW-1133">Transmembrane helix</keyword>
<dbReference type="OrthoDB" id="2126698at2759"/>
<dbReference type="Pfam" id="PF01554">
    <property type="entry name" value="MatE"/>
    <property type="match status" value="5"/>
</dbReference>
<name>A0A200QUW9_MACCD</name>
<dbReference type="GO" id="GO:1990961">
    <property type="term" value="P:xenobiotic detoxification by transmembrane export across the plasma membrane"/>
    <property type="evidence" value="ECO:0007669"/>
    <property type="project" value="InterPro"/>
</dbReference>
<feature type="transmembrane region" description="Helical" evidence="6">
    <location>
        <begin position="76"/>
        <end position="93"/>
    </location>
</feature>
<sequence>MVGLNTIAVVYMIPVGLSGAISTRVSNELGAGHPQAARLAVHVMLFMVISEGILLGLIMILVRRFWGYAYSNEEEVVSYVATMMPLLALSNFIDGIQSVLSGTARGCGWQKIGAFVNLGAYYLVGIPCAIFLAFVLHMGGKFFLQMISIMFVGHLGELSLASASMATSFASVTGLSLLRGLASALDTLCGQSYGAKRYHMLRIHMQRAMFVILIFSAPLAFIWAYTGPILLAVGQDPEISAEAGIYARFMIPSIFAYGLLQCYVRFLQTQNIVVPMMISSGITTLLHILVCWVLVFKTGLGNRGAAVANSISYWINLLLLVLYVKFSNACKKTWTGFSKEALHDIPNFIRLAIPSAVMHCLELWSFQMMVLLSGFLPNPKLETSVLSISFYYIITLIILHKALTIFFQLHSTRVSNELGAGHPQAARLAVHVMLFMVISEGILLGLIMILVRRFWGYAYSNEEEVVSYVATMMPLLALSNFIDGIQSVLSGTARGCGWQKIGAFVNLGAYYLVGIPCAIFLAFVLHMGGKYFLQMISIMCVGHLGELSLSSASMATSFASVTGFGLLRGMASALDTLCGQSYGAKQYHMLGIHMQRAMFVILLFSVPLSFVWAFTGPILLAVGQDPEISAEAGIYARFMIQSIFAYGLLQCYVRFLQTQSIVNPMMMSSGITTLLHILVCWVLVFKTGLGNRGAAVANSISYWINLLLLVLYVKFSNSCKKTWTGFSKEALHDILNFIRLAIPSAVMHCLELWSFEMMVLLSGFLPNPKLETSVLSISLNTVLVVYMIPFGLSGAISTRVSNELGAGHPQAARLAVQVMLFMVISEGLLVGLITILVRRFWGYAYSNEEEVVSYVATMMPLLALSNFIDGIQSVLSGTARGCGWQKIGAFVNLGAYYLVGIPCAILLAFVLHMGGKGLWLGIICALLVQALSLLIITLRTDWQQEAKRAMDRVNDSTIPIDTAS</sequence>
<keyword evidence="8" id="KW-1185">Reference proteome</keyword>
<dbReference type="AlphaFoldDB" id="A0A200QUW9"/>
<dbReference type="NCBIfam" id="TIGR00797">
    <property type="entry name" value="matE"/>
    <property type="match status" value="2"/>
</dbReference>
<feature type="transmembrane region" description="Helical" evidence="6">
    <location>
        <begin position="386"/>
        <end position="407"/>
    </location>
</feature>
<dbReference type="InParanoid" id="A0A200QUW9"/>
<dbReference type="GO" id="GO:0015297">
    <property type="term" value="F:antiporter activity"/>
    <property type="evidence" value="ECO:0007669"/>
    <property type="project" value="InterPro"/>
</dbReference>
<feature type="transmembrane region" description="Helical" evidence="6">
    <location>
        <begin position="6"/>
        <end position="27"/>
    </location>
</feature>
<feature type="transmembrane region" description="Helical" evidence="6">
    <location>
        <begin position="734"/>
        <end position="755"/>
    </location>
</feature>
<feature type="transmembrane region" description="Helical" evidence="6">
    <location>
        <begin position="917"/>
        <end position="938"/>
    </location>
</feature>
<feature type="transmembrane region" description="Helical" evidence="6">
    <location>
        <begin position="243"/>
        <end position="260"/>
    </location>
</feature>
<evidence type="ECO:0000256" key="2">
    <source>
        <dbReference type="ARBA" id="ARBA00010199"/>
    </source>
</evidence>
<feature type="transmembrane region" description="Helical" evidence="6">
    <location>
        <begin position="114"/>
        <end position="136"/>
    </location>
</feature>
<dbReference type="GO" id="GO:0042910">
    <property type="term" value="F:xenobiotic transmembrane transporter activity"/>
    <property type="evidence" value="ECO:0007669"/>
    <property type="project" value="InterPro"/>
</dbReference>
<feature type="transmembrane region" description="Helical" evidence="6">
    <location>
        <begin position="208"/>
        <end position="231"/>
    </location>
</feature>
<accession>A0A200QUW9</accession>
<dbReference type="InterPro" id="IPR045069">
    <property type="entry name" value="MATE_euk"/>
</dbReference>
<dbReference type="Proteomes" id="UP000195402">
    <property type="component" value="Unassembled WGS sequence"/>
</dbReference>
<reference evidence="7 8" key="1">
    <citation type="journal article" date="2017" name="Mol. Plant">
        <title>The Genome of Medicinal Plant Macleaya cordata Provides New Insights into Benzylisoquinoline Alkaloids Metabolism.</title>
        <authorList>
            <person name="Liu X."/>
            <person name="Liu Y."/>
            <person name="Huang P."/>
            <person name="Ma Y."/>
            <person name="Qing Z."/>
            <person name="Tang Q."/>
            <person name="Cao H."/>
            <person name="Cheng P."/>
            <person name="Zheng Y."/>
            <person name="Yuan Z."/>
            <person name="Zhou Y."/>
            <person name="Liu J."/>
            <person name="Tang Z."/>
            <person name="Zhuo Y."/>
            <person name="Zhang Y."/>
            <person name="Yu L."/>
            <person name="Huang J."/>
            <person name="Yang P."/>
            <person name="Peng Q."/>
            <person name="Zhang J."/>
            <person name="Jiang W."/>
            <person name="Zhang Z."/>
            <person name="Lin K."/>
            <person name="Ro D.K."/>
            <person name="Chen X."/>
            <person name="Xiong X."/>
            <person name="Shang Y."/>
            <person name="Huang S."/>
            <person name="Zeng J."/>
        </authorList>
    </citation>
    <scope>NUCLEOTIDE SEQUENCE [LARGE SCALE GENOMIC DNA]</scope>
    <source>
        <strain evidence="8">cv. BLH2017</strain>
        <tissue evidence="7">Root</tissue>
    </source>
</reference>
<feature type="transmembrane region" description="Helical" evidence="6">
    <location>
        <begin position="887"/>
        <end position="911"/>
    </location>
</feature>
<gene>
    <name evidence="7" type="ORF">BVC80_9025g13</name>
</gene>
<evidence type="ECO:0000313" key="7">
    <source>
        <dbReference type="EMBL" id="OVA14234.1"/>
    </source>
</evidence>
<comment type="caution">
    <text evidence="7">The sequence shown here is derived from an EMBL/GenBank/DDBJ whole genome shotgun (WGS) entry which is preliminary data.</text>
</comment>
<feature type="transmembrane region" description="Helical" evidence="6">
    <location>
        <begin position="775"/>
        <end position="797"/>
    </location>
</feature>
<feature type="transmembrane region" description="Helical" evidence="6">
    <location>
        <begin position="272"/>
        <end position="295"/>
    </location>
</feature>
<dbReference type="InterPro" id="IPR002528">
    <property type="entry name" value="MATE_fam"/>
</dbReference>
<feature type="transmembrane region" description="Helical" evidence="6">
    <location>
        <begin position="818"/>
        <end position="841"/>
    </location>
</feature>
<feature type="transmembrane region" description="Helical" evidence="6">
    <location>
        <begin position="307"/>
        <end position="326"/>
    </location>
</feature>
<feature type="transmembrane region" description="Helical" evidence="6">
    <location>
        <begin position="696"/>
        <end position="713"/>
    </location>
</feature>
<dbReference type="EMBL" id="MVGT01001059">
    <property type="protein sequence ID" value="OVA14234.1"/>
    <property type="molecule type" value="Genomic_DNA"/>
</dbReference>
<dbReference type="PANTHER" id="PTHR11206">
    <property type="entry name" value="MULTIDRUG RESISTANCE PROTEIN"/>
    <property type="match status" value="1"/>
</dbReference>
<dbReference type="GO" id="GO:0016020">
    <property type="term" value="C:membrane"/>
    <property type="evidence" value="ECO:0007669"/>
    <property type="project" value="UniProtKB-SubCell"/>
</dbReference>
<dbReference type="CDD" id="cd13132">
    <property type="entry name" value="MATE_eukaryotic"/>
    <property type="match status" value="2"/>
</dbReference>
<evidence type="ECO:0000256" key="1">
    <source>
        <dbReference type="ARBA" id="ARBA00004141"/>
    </source>
</evidence>
<keyword evidence="3 6" id="KW-0812">Transmembrane</keyword>
<feature type="transmembrane region" description="Helical" evidence="6">
    <location>
        <begin position="634"/>
        <end position="653"/>
    </location>
</feature>
<feature type="transmembrane region" description="Helical" evidence="6">
    <location>
        <begin position="39"/>
        <end position="61"/>
    </location>
</feature>
<comment type="subcellular location">
    <subcellularLocation>
        <location evidence="1">Membrane</location>
        <topology evidence="1">Multi-pass membrane protein</topology>
    </subcellularLocation>
</comment>
<evidence type="ECO:0000313" key="8">
    <source>
        <dbReference type="Proteomes" id="UP000195402"/>
    </source>
</evidence>
<feature type="transmembrane region" description="Helical" evidence="6">
    <location>
        <begin position="597"/>
        <end position="622"/>
    </location>
</feature>
<evidence type="ECO:0000256" key="3">
    <source>
        <dbReference type="ARBA" id="ARBA00022692"/>
    </source>
</evidence>
<feature type="transmembrane region" description="Helical" evidence="6">
    <location>
        <begin position="853"/>
        <end position="875"/>
    </location>
</feature>
<feature type="transmembrane region" description="Helical" evidence="6">
    <location>
        <begin position="347"/>
        <end position="366"/>
    </location>
</feature>
<proteinExistence type="inferred from homology"/>
<dbReference type="OMA" id="SCKETWK"/>
<comment type="similarity">
    <text evidence="2 6">Belongs to the multi antimicrobial extrusion (MATE) (TC 2.A.66.1) family.</text>
</comment>
<evidence type="ECO:0000256" key="4">
    <source>
        <dbReference type="ARBA" id="ARBA00022989"/>
    </source>
</evidence>
<feature type="transmembrane region" description="Helical" evidence="6">
    <location>
        <begin position="503"/>
        <end position="525"/>
    </location>
</feature>
<feature type="transmembrane region" description="Helical" evidence="6">
    <location>
        <begin position="428"/>
        <end position="450"/>
    </location>
</feature>
<evidence type="ECO:0000256" key="6">
    <source>
        <dbReference type="RuleBase" id="RU004914"/>
    </source>
</evidence>
<protein>
    <recommendedName>
        <fullName evidence="6">Protein DETOXIFICATION</fullName>
    </recommendedName>
    <alternativeName>
        <fullName evidence="6">Multidrug and toxic compound extrusion protein</fullName>
    </alternativeName>
</protein>
<feature type="transmembrane region" description="Helical" evidence="6">
    <location>
        <begin position="465"/>
        <end position="482"/>
    </location>
</feature>
<feature type="transmembrane region" description="Helical" evidence="6">
    <location>
        <begin position="665"/>
        <end position="684"/>
    </location>
</feature>
<dbReference type="STRING" id="56857.A0A200QUW9"/>